<name>A0A8C9DCG7_PANLE</name>
<proteinExistence type="predicted"/>
<keyword evidence="2" id="KW-1185">Reference proteome</keyword>
<dbReference type="InterPro" id="IPR036284">
    <property type="entry name" value="GGL_sf"/>
</dbReference>
<dbReference type="Gene3D" id="4.10.260.10">
    <property type="entry name" value="Transducin (heterotrimeric G protein), gamma chain"/>
    <property type="match status" value="1"/>
</dbReference>
<dbReference type="Proteomes" id="UP000694399">
    <property type="component" value="Chromosome C1"/>
</dbReference>
<dbReference type="AlphaFoldDB" id="A0A8C9DCG7"/>
<reference evidence="1" key="1">
    <citation type="journal article" date="2019" name="bioRxiv">
        <title>Long live the king: chromosome-level assembly of the lion (Panthera leo) using linked-read, Hi-C, and long read data.</title>
        <authorList>
            <person name="Armstrong E.E."/>
            <person name="Taylor R.W."/>
            <person name="Miller D.E."/>
            <person name="Kaelin C."/>
            <person name="Barsh G."/>
            <person name="Hadly E.A."/>
            <person name="Petrov D."/>
        </authorList>
    </citation>
    <scope>NUCLEOTIDE SEQUENCE [LARGE SCALE GENOMIC DNA]</scope>
</reference>
<reference evidence="1" key="2">
    <citation type="submission" date="2025-08" db="UniProtKB">
        <authorList>
            <consortium name="Ensembl"/>
        </authorList>
    </citation>
    <scope>IDENTIFICATION</scope>
</reference>
<dbReference type="Ensembl" id="ENSPLOT00000033451.1">
    <property type="protein sequence ID" value="ENSPLOP00000030306.1"/>
    <property type="gene ID" value="ENSPLOG00000022146.1"/>
</dbReference>
<organism evidence="1 2">
    <name type="scientific">Panthera leo</name>
    <name type="common">Lion</name>
    <dbReference type="NCBI Taxonomy" id="9689"/>
    <lineage>
        <taxon>Eukaryota</taxon>
        <taxon>Metazoa</taxon>
        <taxon>Chordata</taxon>
        <taxon>Craniata</taxon>
        <taxon>Vertebrata</taxon>
        <taxon>Euteleostomi</taxon>
        <taxon>Mammalia</taxon>
        <taxon>Eutheria</taxon>
        <taxon>Laurasiatheria</taxon>
        <taxon>Carnivora</taxon>
        <taxon>Feliformia</taxon>
        <taxon>Felidae</taxon>
        <taxon>Pantherinae</taxon>
        <taxon>Panthera</taxon>
    </lineage>
</organism>
<dbReference type="SUPFAM" id="SSF48670">
    <property type="entry name" value="Transducin (heterotrimeric G protein), gamma chain"/>
    <property type="match status" value="1"/>
</dbReference>
<reference evidence="1" key="3">
    <citation type="submission" date="2025-09" db="UniProtKB">
        <authorList>
            <consortium name="Ensembl"/>
        </authorList>
    </citation>
    <scope>IDENTIFICATION</scope>
</reference>
<accession>A0A8C9DCG7</accession>
<dbReference type="GO" id="GO:0007186">
    <property type="term" value="P:G protein-coupled receptor signaling pathway"/>
    <property type="evidence" value="ECO:0007669"/>
    <property type="project" value="InterPro"/>
</dbReference>
<evidence type="ECO:0000313" key="2">
    <source>
        <dbReference type="Proteomes" id="UP000694399"/>
    </source>
</evidence>
<evidence type="ECO:0000313" key="1">
    <source>
        <dbReference type="Ensembl" id="ENSPLOP00000030306.1"/>
    </source>
</evidence>
<sequence length="71" mass="7803">RSLGFSVRADNHLVEQLKLETSVDRFKVSAAAEPQQYCMQIAVKGALLILCLPLSLTLPRSCSVSLCLKNK</sequence>
<protein>
    <submittedName>
        <fullName evidence="1">Uncharacterized protein</fullName>
    </submittedName>
</protein>